<organism evidence="1 2">
    <name type="scientific">Rhizobium wenxiniae</name>
    <dbReference type="NCBI Taxonomy" id="1737357"/>
    <lineage>
        <taxon>Bacteria</taxon>
        <taxon>Pseudomonadati</taxon>
        <taxon>Pseudomonadota</taxon>
        <taxon>Alphaproteobacteria</taxon>
        <taxon>Hyphomicrobiales</taxon>
        <taxon>Rhizobiaceae</taxon>
        <taxon>Rhizobium/Agrobacterium group</taxon>
        <taxon>Rhizobium</taxon>
    </lineage>
</organism>
<dbReference type="Proteomes" id="UP000547879">
    <property type="component" value="Unassembled WGS sequence"/>
</dbReference>
<dbReference type="EMBL" id="JACHEG010000002">
    <property type="protein sequence ID" value="MBB6162238.1"/>
    <property type="molecule type" value="Genomic_DNA"/>
</dbReference>
<reference evidence="1 2" key="1">
    <citation type="submission" date="2020-08" db="EMBL/GenBank/DDBJ databases">
        <title>Genomic Encyclopedia of Type Strains, Phase IV (KMG-IV): sequencing the most valuable type-strain genomes for metagenomic binning, comparative biology and taxonomic classification.</title>
        <authorList>
            <person name="Goeker M."/>
        </authorList>
    </citation>
    <scope>NUCLEOTIDE SEQUENCE [LARGE SCALE GENOMIC DNA]</scope>
    <source>
        <strain evidence="1 2">DSM 100734</strain>
    </source>
</reference>
<proteinExistence type="predicted"/>
<gene>
    <name evidence="1" type="ORF">HNQ72_002056</name>
</gene>
<evidence type="ECO:0000313" key="2">
    <source>
        <dbReference type="Proteomes" id="UP000547879"/>
    </source>
</evidence>
<name>A0A7X0CZR4_9HYPH</name>
<dbReference type="InterPro" id="IPR011739">
    <property type="entry name" value="GTA_rcc01693"/>
</dbReference>
<accession>A0A7X0CZR4</accession>
<dbReference type="InterPro" id="IPR019056">
    <property type="entry name" value="Phage_TAC_6"/>
</dbReference>
<keyword evidence="2" id="KW-1185">Reference proteome</keyword>
<comment type="caution">
    <text evidence="1">The sequence shown here is derived from an EMBL/GenBank/DDBJ whole genome shotgun (WGS) entry which is preliminary data.</text>
</comment>
<dbReference type="NCBIfam" id="TIGR02216">
    <property type="entry name" value="phage_TIGR02216"/>
    <property type="match status" value="1"/>
</dbReference>
<dbReference type="AlphaFoldDB" id="A0A7X0CZR4"/>
<dbReference type="RefSeq" id="WP_280518270.1">
    <property type="nucleotide sequence ID" value="NZ_BMHW01000002.1"/>
</dbReference>
<evidence type="ECO:0000313" key="1">
    <source>
        <dbReference type="EMBL" id="MBB6162238.1"/>
    </source>
</evidence>
<protein>
    <submittedName>
        <fullName evidence="1">Putative phage protein (TIGR02216 family)</fullName>
    </submittedName>
</protein>
<dbReference type="Pfam" id="PF09550">
    <property type="entry name" value="Phage_TAC_6"/>
    <property type="match status" value="1"/>
</dbReference>
<sequence length="76" mass="8201">MNAAAGEGASDDRAGASAPFPWDVVMHVGFCLLRLSSRDFWALTPVEFFLMAGGARPRTMAVGRAELDALMRVFPD</sequence>